<feature type="transmembrane region" description="Helical" evidence="2">
    <location>
        <begin position="230"/>
        <end position="256"/>
    </location>
</feature>
<feature type="region of interest" description="Disordered" evidence="1">
    <location>
        <begin position="317"/>
        <end position="352"/>
    </location>
</feature>
<proteinExistence type="predicted"/>
<dbReference type="Proteomes" id="UP000053758">
    <property type="component" value="Unassembled WGS sequence"/>
</dbReference>
<sequence length="647" mass="66638">SRIGVGQYQAPPQHLDPRPASAWQLTTTTAINTITTVSNPSSLLLQPPSRKSRESCCRALHLPLFLIMSLHPTPVPRAEAVWERRQEDPIGSFLSGFFGPGNTDSIVSSATFPTTSSTPTTSSSSIRTTSSSRSTSNGLPTPVASTPTTTSTSSSTTSSRSSTPTSTTSSTSASSTVITTSSPSTLVTTSNFVSGTSTSQVVITTVVTPVVTTTAAPGRSNSNRSSSNGALIGGVVGGVVGGLALLALIITICIMASRRRSRTGHAYFLCFGERPSRAAKGDLGHSGGAWPTFDPKDDYGGPGFAAGAAGAGAAAGAAAGSRNRRRRREQTNATLQAQFANEDDPESYAYSGSNAHGTHGAYGGNGGNYDGYDAYNAYGASGHPNMQEHGRGAAGALAAGAAAGGAGAYLYNNASPSNGHQRRSSAGHPSYGTAQDAYTTGNMSPHATTSNENVPAPWTLPMMGWQDTHGPYSVAGVGQNMAGAPPQARFMVSPSEANVAAAAAAANASPARSPGPDYSHFDPPEVRDARAREAAAAALARGSFSTSHSHNNSIPTGPTSPRRQSRRLSSNHGSPVNDNIGLVGGLAPPAYVDAQDDMEEVADQPRRLHLTNAEPDNTDDDSSRGGPSRRYNHNHKDAPPAATYRQN</sequence>
<dbReference type="AlphaFoldDB" id="A0A081CPD8"/>
<keyword evidence="2" id="KW-0812">Transmembrane</keyword>
<dbReference type="EMBL" id="DF830205">
    <property type="protein sequence ID" value="GAK68534.1"/>
    <property type="molecule type" value="Genomic_DNA"/>
</dbReference>
<feature type="compositionally biased region" description="Polar residues" evidence="1">
    <location>
        <begin position="432"/>
        <end position="453"/>
    </location>
</feature>
<keyword evidence="2" id="KW-0472">Membrane</keyword>
<keyword evidence="2" id="KW-1133">Transmembrane helix</keyword>
<dbReference type="RefSeq" id="XP_014653267.1">
    <property type="nucleotide sequence ID" value="XM_014797781.1"/>
</dbReference>
<feature type="compositionally biased region" description="Polar residues" evidence="1">
    <location>
        <begin position="543"/>
        <end position="577"/>
    </location>
</feature>
<keyword evidence="4" id="KW-1185">Reference proteome</keyword>
<evidence type="ECO:0000313" key="4">
    <source>
        <dbReference type="Proteomes" id="UP000053758"/>
    </source>
</evidence>
<dbReference type="HOGENOM" id="CLU_473363_0_0_1"/>
<gene>
    <name evidence="3" type="ORF">PAN0_138c6796</name>
</gene>
<evidence type="ECO:0000313" key="3">
    <source>
        <dbReference type="EMBL" id="GAK68534.1"/>
    </source>
</evidence>
<reference evidence="3" key="1">
    <citation type="submission" date="2014-07" db="EMBL/GenBank/DDBJ databases">
        <title>Draft genome sequence of the yeast Pseudozyma antarctica JCM 10317 known as a producer of lipase B which used in a wide range of industrial applications.</title>
        <authorList>
            <person name="Morita T."/>
            <person name="Saika A."/>
            <person name="Koike H."/>
        </authorList>
    </citation>
    <scope>NUCLEOTIDE SEQUENCE</scope>
    <source>
        <strain evidence="3">JCM 10317</strain>
    </source>
</reference>
<dbReference type="GeneID" id="26307580"/>
<evidence type="ECO:0000256" key="2">
    <source>
        <dbReference type="SAM" id="Phobius"/>
    </source>
</evidence>
<feature type="region of interest" description="Disordered" evidence="1">
    <location>
        <begin position="109"/>
        <end position="180"/>
    </location>
</feature>
<evidence type="ECO:0000256" key="1">
    <source>
        <dbReference type="SAM" id="MobiDB-lite"/>
    </source>
</evidence>
<organism evidence="3">
    <name type="scientific">Pseudozyma antarctica</name>
    <name type="common">Yeast</name>
    <name type="synonym">Candida antarctica</name>
    <dbReference type="NCBI Taxonomy" id="84753"/>
    <lineage>
        <taxon>Eukaryota</taxon>
        <taxon>Fungi</taxon>
        <taxon>Dikarya</taxon>
        <taxon>Basidiomycota</taxon>
        <taxon>Ustilaginomycotina</taxon>
        <taxon>Ustilaginomycetes</taxon>
        <taxon>Ustilaginales</taxon>
        <taxon>Ustilaginaceae</taxon>
        <taxon>Moesziomyces</taxon>
    </lineage>
</organism>
<feature type="region of interest" description="Disordered" evidence="1">
    <location>
        <begin position="536"/>
        <end position="647"/>
    </location>
</feature>
<feature type="region of interest" description="Disordered" evidence="1">
    <location>
        <begin position="414"/>
        <end position="453"/>
    </location>
</feature>
<feature type="non-terminal residue" evidence="3">
    <location>
        <position position="1"/>
    </location>
</feature>
<protein>
    <submittedName>
        <fullName evidence="3">Uncharacterized protein</fullName>
    </submittedName>
</protein>
<name>A0A081CPD8_PSEA2</name>
<accession>A0A081CPD8</accession>